<keyword evidence="3" id="KW-1185">Reference proteome</keyword>
<dbReference type="InParanoid" id="A0LKG6"/>
<evidence type="ECO:0000313" key="2">
    <source>
        <dbReference type="EMBL" id="ABK17918.1"/>
    </source>
</evidence>
<dbReference type="AlphaFoldDB" id="A0LKG6"/>
<keyword evidence="1" id="KW-0472">Membrane</keyword>
<keyword evidence="1" id="KW-0812">Transmembrane</keyword>
<organism evidence="2 3">
    <name type="scientific">Syntrophobacter fumaroxidans (strain DSM 10017 / MPOB)</name>
    <dbReference type="NCBI Taxonomy" id="335543"/>
    <lineage>
        <taxon>Bacteria</taxon>
        <taxon>Pseudomonadati</taxon>
        <taxon>Thermodesulfobacteriota</taxon>
        <taxon>Syntrophobacteria</taxon>
        <taxon>Syntrophobacterales</taxon>
        <taxon>Syntrophobacteraceae</taxon>
        <taxon>Syntrophobacter</taxon>
    </lineage>
</organism>
<accession>A0LKG6</accession>
<evidence type="ECO:0000256" key="1">
    <source>
        <dbReference type="SAM" id="Phobius"/>
    </source>
</evidence>
<dbReference type="Proteomes" id="UP000001784">
    <property type="component" value="Chromosome"/>
</dbReference>
<name>A0LKG6_SYNFM</name>
<dbReference type="eggNOG" id="ENOG502ZX5Z">
    <property type="taxonomic scope" value="Bacteria"/>
</dbReference>
<dbReference type="KEGG" id="sfu:Sfum_2236"/>
<proteinExistence type="predicted"/>
<feature type="transmembrane region" description="Helical" evidence="1">
    <location>
        <begin position="12"/>
        <end position="32"/>
    </location>
</feature>
<reference evidence="2 3" key="1">
    <citation type="submission" date="2006-10" db="EMBL/GenBank/DDBJ databases">
        <title>Complete sequence of Syntrophobacter fumaroxidans MPOB.</title>
        <authorList>
            <consortium name="US DOE Joint Genome Institute"/>
            <person name="Copeland A."/>
            <person name="Lucas S."/>
            <person name="Lapidus A."/>
            <person name="Barry K."/>
            <person name="Detter J.C."/>
            <person name="Glavina del Rio T."/>
            <person name="Hammon N."/>
            <person name="Israni S."/>
            <person name="Pitluck S."/>
            <person name="Goltsman E.G."/>
            <person name="Martinez M."/>
            <person name="Schmutz J."/>
            <person name="Larimer F."/>
            <person name="Land M."/>
            <person name="Hauser L."/>
            <person name="Kyrpides N."/>
            <person name="Kim E."/>
            <person name="Boone D.R."/>
            <person name="Brockman F."/>
            <person name="Culley D."/>
            <person name="Ferry J."/>
            <person name="Gunsalus R."/>
            <person name="McInerney M.J."/>
            <person name="Morrison M."/>
            <person name="Plugge C."/>
            <person name="Rohlin L."/>
            <person name="Scholten J."/>
            <person name="Sieber J."/>
            <person name="Stams A.J.M."/>
            <person name="Worm P."/>
            <person name="Henstra A.M."/>
            <person name="Richardson P."/>
        </authorList>
    </citation>
    <scope>NUCLEOTIDE SEQUENCE [LARGE SCALE GENOMIC DNA]</scope>
    <source>
        <strain evidence="3">DSM 10017 / MPOB</strain>
    </source>
</reference>
<protein>
    <submittedName>
        <fullName evidence="2">Uncharacterized protein</fullName>
    </submittedName>
</protein>
<gene>
    <name evidence="2" type="ordered locus">Sfum_2236</name>
</gene>
<dbReference type="EMBL" id="CP000478">
    <property type="protein sequence ID" value="ABK17918.1"/>
    <property type="molecule type" value="Genomic_DNA"/>
</dbReference>
<sequence length="163" mass="18603">MLRVRERRWPVVCVLLSGLGVLGLLWFNLLYYPGIGLDGIGGDNSGAALTGAAKAFAESESLFFDRLLDSDQLTKPDGGIVAWSTVALRTRDGQELRAWVALQWTRTWGWNRYACHLLADPRDRILFSESQLGIGSMNKVRYVLRRLWAEELRRFREVHRVLL</sequence>
<keyword evidence="1" id="KW-1133">Transmembrane helix</keyword>
<evidence type="ECO:0000313" key="3">
    <source>
        <dbReference type="Proteomes" id="UP000001784"/>
    </source>
</evidence>
<dbReference type="HOGENOM" id="CLU_1616358_0_0_7"/>